<accession>A0ACC8XIL2</accession>
<protein>
    <submittedName>
        <fullName evidence="1">[citrate (Pro-3S)-lyase] ligase</fullName>
    </submittedName>
</protein>
<comment type="caution">
    <text evidence="1">The sequence shown here is derived from an EMBL/GenBank/DDBJ whole genome shotgun (WGS) entry which is preliminary data.</text>
</comment>
<keyword evidence="2" id="KW-1185">Reference proteome</keyword>
<dbReference type="Proteomes" id="UP000188637">
    <property type="component" value="Unassembled WGS sequence"/>
</dbReference>
<gene>
    <name evidence="1" type="ORF">AN640_04375</name>
</gene>
<keyword evidence="1" id="KW-0436">Ligase</keyword>
<evidence type="ECO:0000313" key="1">
    <source>
        <dbReference type="EMBL" id="ONI45577.1"/>
    </source>
</evidence>
<proteinExistence type="predicted"/>
<organism evidence="1 2">
    <name type="scientific">Candidatus Epulonipiscium fishelsonii</name>
    <dbReference type="NCBI Taxonomy" id="77094"/>
    <lineage>
        <taxon>Bacteria</taxon>
        <taxon>Bacillati</taxon>
        <taxon>Bacillota</taxon>
        <taxon>Clostridia</taxon>
        <taxon>Lachnospirales</taxon>
        <taxon>Lachnospiraceae</taxon>
        <taxon>Candidatus Epulonipiscium</taxon>
    </lineage>
</organism>
<name>A0ACC8XIL2_9FIRM</name>
<reference evidence="1" key="1">
    <citation type="submission" date="2016-08" db="EMBL/GenBank/DDBJ databases">
        <authorList>
            <person name="Ngugi D.K."/>
            <person name="Miyake S."/>
            <person name="Stingl U."/>
        </authorList>
    </citation>
    <scope>NUCLEOTIDE SEQUENCE</scope>
    <source>
        <strain evidence="1">SCG-D08WGA-EpuloA1</strain>
    </source>
</reference>
<sequence>MFYNVEDISTEREKLEVEKFLERFQLRYEEVDDTIILRDNGKIIATCSKLGNVLKCFAVDEEYQGLGLTNILVSNMTDRLHEQNIFHHFIFTKPESTYLFENLAYKNIYTTDKVALLETGNQNINKYLKQICTKYNIDKEKEYTAIVMNCNPFTLGHRYLIETASQENENVIVFVVEEDKSKFSFKDRIELVKKGTADLSNVNVIPAGKYIISMATFPSYFLKKEDDILKVYTELDCNIFGKYFAREMGITKRYMGNEPTCKVTSIYNFSMAKVLPKYGLEIKVIERKQIGNEVISASRVRDLLEKREFDQIKEIVPKTTYDFLVKYKEKHL</sequence>
<evidence type="ECO:0000313" key="2">
    <source>
        <dbReference type="Proteomes" id="UP000188637"/>
    </source>
</evidence>
<dbReference type="EMBL" id="LJHD01000053">
    <property type="protein sequence ID" value="ONI45577.1"/>
    <property type="molecule type" value="Genomic_DNA"/>
</dbReference>